<dbReference type="Gene3D" id="3.40.30.10">
    <property type="entry name" value="Glutaredoxin"/>
    <property type="match status" value="1"/>
</dbReference>
<dbReference type="RefSeq" id="WP_115868202.1">
    <property type="nucleotide sequence ID" value="NZ_QREG01000009.1"/>
</dbReference>
<name>A0A3D9L2F0_MARFU</name>
<dbReference type="InterPro" id="IPR022551">
    <property type="entry name" value="BrxC"/>
</dbReference>
<evidence type="ECO:0000313" key="2">
    <source>
        <dbReference type="Proteomes" id="UP000256779"/>
    </source>
</evidence>
<reference evidence="1 2" key="1">
    <citation type="submission" date="2018-07" db="EMBL/GenBank/DDBJ databases">
        <title>Genomic Encyclopedia of Type Strains, Phase IV (KMG-IV): sequencing the most valuable type-strain genomes for metagenomic binning, comparative biology and taxonomic classification.</title>
        <authorList>
            <person name="Goeker M."/>
        </authorList>
    </citation>
    <scope>NUCLEOTIDE SEQUENCE [LARGE SCALE GENOMIC DNA]</scope>
    <source>
        <strain evidence="1 2">DSM 4134</strain>
    </source>
</reference>
<evidence type="ECO:0000313" key="1">
    <source>
        <dbReference type="EMBL" id="RED98898.1"/>
    </source>
</evidence>
<dbReference type="NCBIfam" id="TIGR04019">
    <property type="entry name" value="B_thiol_YtxJ"/>
    <property type="match status" value="1"/>
</dbReference>
<dbReference type="EMBL" id="QREG01000009">
    <property type="protein sequence ID" value="RED98898.1"/>
    <property type="molecule type" value="Genomic_DNA"/>
</dbReference>
<dbReference type="Pfam" id="PF11009">
    <property type="entry name" value="BrxC"/>
    <property type="match status" value="1"/>
</dbReference>
<protein>
    <submittedName>
        <fullName evidence="1">Bacillithiol system protein YtxJ</fullName>
    </submittedName>
</protein>
<accession>A0A3D9L2F0</accession>
<dbReference type="InterPro" id="IPR036249">
    <property type="entry name" value="Thioredoxin-like_sf"/>
</dbReference>
<organism evidence="1 2">
    <name type="scientific">Marinoscillum furvescens DSM 4134</name>
    <dbReference type="NCBI Taxonomy" id="1122208"/>
    <lineage>
        <taxon>Bacteria</taxon>
        <taxon>Pseudomonadati</taxon>
        <taxon>Bacteroidota</taxon>
        <taxon>Cytophagia</taxon>
        <taxon>Cytophagales</taxon>
        <taxon>Reichenbachiellaceae</taxon>
        <taxon>Marinoscillum</taxon>
    </lineage>
</organism>
<proteinExistence type="predicted"/>
<comment type="caution">
    <text evidence="1">The sequence shown here is derived from an EMBL/GenBank/DDBJ whole genome shotgun (WGS) entry which is preliminary data.</text>
</comment>
<dbReference type="OrthoDB" id="677051at2"/>
<keyword evidence="2" id="KW-1185">Reference proteome</keyword>
<gene>
    <name evidence="1" type="ORF">C7460_10990</name>
</gene>
<dbReference type="SUPFAM" id="SSF52833">
    <property type="entry name" value="Thioredoxin-like"/>
    <property type="match status" value="1"/>
</dbReference>
<sequence length="119" mass="13442">MSNLKWNNLDRIEQLEEIDASSETQPVVIFKHSTRCSISGAALNRLERKWDEAETHGTKTYLLDLIAHRDVSNEIASRYGVDHQSPQVLVIQNGSCIYDNSHFGISYDELLAKIKPVSA</sequence>
<dbReference type="Proteomes" id="UP000256779">
    <property type="component" value="Unassembled WGS sequence"/>
</dbReference>
<dbReference type="AlphaFoldDB" id="A0A3D9L2F0"/>